<name>A0A0F9WUW8_9ZZZZ</name>
<feature type="non-terminal residue" evidence="6">
    <location>
        <position position="1800"/>
    </location>
</feature>
<organism evidence="6">
    <name type="scientific">marine sediment metagenome</name>
    <dbReference type="NCBI Taxonomy" id="412755"/>
    <lineage>
        <taxon>unclassified sequences</taxon>
        <taxon>metagenomes</taxon>
        <taxon>ecological metagenomes</taxon>
    </lineage>
</organism>
<comment type="caution">
    <text evidence="6">The sequence shown here is derived from an EMBL/GenBank/DDBJ whole genome shotgun (WGS) entry which is preliminary data.</text>
</comment>
<keyword evidence="2" id="KW-0964">Secreted</keyword>
<dbReference type="InterPro" id="IPR059100">
    <property type="entry name" value="TSP3_bac"/>
</dbReference>
<accession>A0A0F9WUW8</accession>
<reference evidence="6" key="1">
    <citation type="journal article" date="2015" name="Nature">
        <title>Complex archaea that bridge the gap between prokaryotes and eukaryotes.</title>
        <authorList>
            <person name="Spang A."/>
            <person name="Saw J.H."/>
            <person name="Jorgensen S.L."/>
            <person name="Zaremba-Niedzwiedzka K."/>
            <person name="Martijn J."/>
            <person name="Lind A.E."/>
            <person name="van Eijk R."/>
            <person name="Schleper C."/>
            <person name="Guy L."/>
            <person name="Ettema T.J."/>
        </authorList>
    </citation>
    <scope>NUCLEOTIDE SEQUENCE</scope>
</reference>
<protein>
    <submittedName>
        <fullName evidence="6">Uncharacterized protein</fullName>
    </submittedName>
</protein>
<keyword evidence="4" id="KW-0106">Calcium</keyword>
<dbReference type="PANTHER" id="PTHR37467">
    <property type="entry name" value="EXPORTED CALCIUM-BINDING GLYCOPROTEIN-RELATED"/>
    <property type="match status" value="1"/>
</dbReference>
<dbReference type="PANTHER" id="PTHR37467:SF1">
    <property type="entry name" value="EXPORTED CALCIUM-BINDING GLYCOPROTEIN"/>
    <property type="match status" value="1"/>
</dbReference>
<dbReference type="InterPro" id="IPR053180">
    <property type="entry name" value="Ca-binding_acidic-repeat"/>
</dbReference>
<evidence type="ECO:0000313" key="6">
    <source>
        <dbReference type="EMBL" id="KKN82683.1"/>
    </source>
</evidence>
<dbReference type="Pfam" id="PF18884">
    <property type="entry name" value="TSP3_bac"/>
    <property type="match status" value="10"/>
</dbReference>
<evidence type="ECO:0000256" key="5">
    <source>
        <dbReference type="SAM" id="MobiDB-lite"/>
    </source>
</evidence>
<feature type="region of interest" description="Disordered" evidence="5">
    <location>
        <begin position="1037"/>
        <end position="1061"/>
    </location>
</feature>
<sequence length="1800" mass="200859">MKIASLAVSALFIVPAYSALSSDIASQSPINYEQFKESRDGFKKARRFSSYKNIIQEKSSNIIAAKSFYVESMLAENIEFSSTEIANNQFTILENGNESALPYFGTAMHFNADNTGIAGFDGSGSFYEEGFSWSINSGVLNLVSSSRIEGFVDYAPFDQIASKYGQELADHLNAKFEDGELSYYQTIEEEVYFNANISKLATDDDHFDIKLSGTDYTKLHVPDSWGWPVSTIEASESFDNESKLYSVKDSLLNEKTQAELTGKWLFGLFSSVTEAYNDQAIPGIFSERLTLNADGTVTDVFSEAEFTWAAQNGVFSLTKDNTTFEVKPFINVEKGYLASVKQYQNNQLIRIFNTQIAKFDDSYSQLTTNLVTELPYIWAAGINLYNQQQQGLIVSFDSLFGYKFLDDGTFHRGISPGYEQSNTLIFGQKWDYVINGNEVVASFTTSDYRRERHWEVLSVDSNSTALMFEYSYIGYDDNFDGAVTDDEMQPFIPPRLNSFIKTDLSTFDAWNYLPDSDNDGLKDIQEEELGTDIYNIDSDFDGLTDAEEVAHGTNPLDQDSDNDGFTDSFELEQGSDPLLASSTPGSDSLTFINSDVSNQQVALLSDVKDGWIQYTGLAINFNSNGEATLGEQWLSSYSANKADWKIENGIITINGGGNTILSGGYYYYPFTDIEQRFGYGVAQWLREQVDAGALASEQFLEQNYEVIERKLIKYSQTNDELNVISVLKANNSLIIPEDWGYTGNVNINETITEEVVQWDNVLTSTLSSSSSDVQGKWLAFLNYDLTFGVARGLGTKTGIYADTLALQNGGGVSTANSNKVFNWTLSNGILTLNSDNEEIVITPFKKLGKTHLAFYQVFNADQLSEVYIAPLAKFDSSFTQLTNNLVTSLPNIQFAGINAHIPELWDGEQLYIENIFGYQFRNDGTLRRGISGYSDFQSDTQSFNMGQEWTYSLNGNRIIMSFSNEEIERERTWDIVSVEDNGRALVYERSRFDLDINNDGTITGDERGIFIAPRINSIETIDLSQWESAWNALPDQDNDGLNDYQEDDIGTNKTRSDSDFDGLSDAEEVALGLDPLSLDSDGDGFTDGFELAQGSDALNANSTPSSTTLQFDADDLDDKRVAITDAAQTGWLAHSGMALKFNANTTGNIGENWLDSYRSSSFTWAVINGQINLTNQNITNTYVNNYGYPFDEVRYDFGAEVADWLISKADSNEIPYDIQLEQLDARAKTVITPYGESNDLQEVIVSATNQVTLMLPSEWGYTGELPTYEYIKESVSNLKVNPNNLFSGFSSSDLLGKWIVFLPNKLTYSPYNSIEVIEGSFADTLTLNSNGFVESNYFDTQYQWFFDEEKLVLVQNNERIQITPFEQYGKKQLAYYEVYSSGNLTNIYIAPLAKFDSTYTQLTNNLVTKLPQMQLANINAHTPINWDEGKLKLEGVWGYQFRENGLLRRGLGGQEDYYTGEVSLYMGQDWTYTVNNNQVVMSYITENSERIRTWDIISVDSNGRALVFERSFDAYDYNSDGTLSDDEREPRIMPRINSVELYNISTYIAWNGLTDSDGDGLNDYQEADYGTDINNYDSDFDGISDLDEVNNGLNPLDATDAAADADNDGLSNSDELLFGTDINNADTDGDGVSDGDEVNNGLNPLDPTDVAKAPSTMIHFSDTSNDDVADWLKYSLVNGSVQFNVLDGRDFSVLSDFDVSYSLDSMSIELLGDRNSDGIKEIGLFGFNSAVGRYQLAVYNGYTGQGMGTWNWVNTLSDVAFELVGDLTNDGVEEYAITGIHLTNGTKQLFVKNGATKQTY</sequence>
<keyword evidence="3" id="KW-0732">Signal</keyword>
<proteinExistence type="predicted"/>
<feature type="compositionally biased region" description="Acidic residues" evidence="5">
    <location>
        <begin position="1037"/>
        <end position="1049"/>
    </location>
</feature>
<evidence type="ECO:0000256" key="2">
    <source>
        <dbReference type="ARBA" id="ARBA00022525"/>
    </source>
</evidence>
<evidence type="ECO:0000256" key="1">
    <source>
        <dbReference type="ARBA" id="ARBA00004613"/>
    </source>
</evidence>
<comment type="subcellular location">
    <subcellularLocation>
        <location evidence="1">Secreted</location>
    </subcellularLocation>
</comment>
<evidence type="ECO:0000256" key="4">
    <source>
        <dbReference type="ARBA" id="ARBA00022837"/>
    </source>
</evidence>
<dbReference type="EMBL" id="LAZR01000196">
    <property type="protein sequence ID" value="KKN82683.1"/>
    <property type="molecule type" value="Genomic_DNA"/>
</dbReference>
<evidence type="ECO:0000256" key="3">
    <source>
        <dbReference type="ARBA" id="ARBA00022729"/>
    </source>
</evidence>
<gene>
    <name evidence="6" type="ORF">LCGC14_0306410</name>
</gene>